<comment type="similarity">
    <text evidence="2">Belongs to the diacylglycerol/lipid kinase family.</text>
</comment>
<dbReference type="PANTHER" id="PTHR12358">
    <property type="entry name" value="SPHINGOSINE KINASE"/>
    <property type="match status" value="1"/>
</dbReference>
<keyword evidence="4" id="KW-0547">Nucleotide-binding</keyword>
<evidence type="ECO:0000256" key="5">
    <source>
        <dbReference type="ARBA" id="ARBA00022777"/>
    </source>
</evidence>
<feature type="domain" description="DAGKc" evidence="9">
    <location>
        <begin position="4"/>
        <end position="133"/>
    </location>
</feature>
<dbReference type="GO" id="GO:0005524">
    <property type="term" value="F:ATP binding"/>
    <property type="evidence" value="ECO:0007669"/>
    <property type="project" value="UniProtKB-KW"/>
</dbReference>
<keyword evidence="11" id="KW-1185">Reference proteome</keyword>
<dbReference type="STRING" id="1005945.SAMN05216561_10625"/>
<dbReference type="Gene3D" id="2.60.200.40">
    <property type="match status" value="1"/>
</dbReference>
<evidence type="ECO:0000256" key="7">
    <source>
        <dbReference type="ARBA" id="ARBA00023209"/>
    </source>
</evidence>
<dbReference type="PANTHER" id="PTHR12358:SF106">
    <property type="entry name" value="LIPID KINASE YEGS"/>
    <property type="match status" value="1"/>
</dbReference>
<proteinExistence type="inferred from homology"/>
<accession>A0A1I3G8F1</accession>
<dbReference type="InterPro" id="IPR001206">
    <property type="entry name" value="Diacylglycerol_kinase_cat_dom"/>
</dbReference>
<dbReference type="InterPro" id="IPR045540">
    <property type="entry name" value="YegS/DAGK_C"/>
</dbReference>
<dbReference type="AlphaFoldDB" id="A0A1I3G8F1"/>
<keyword evidence="8" id="KW-1208">Phospholipid metabolism</keyword>
<keyword evidence="7" id="KW-0594">Phospholipid biosynthesis</keyword>
<organism evidence="10 11">
    <name type="scientific">Nocardioides psychrotolerans</name>
    <dbReference type="NCBI Taxonomy" id="1005945"/>
    <lineage>
        <taxon>Bacteria</taxon>
        <taxon>Bacillati</taxon>
        <taxon>Actinomycetota</taxon>
        <taxon>Actinomycetes</taxon>
        <taxon>Propionibacteriales</taxon>
        <taxon>Nocardioidaceae</taxon>
        <taxon>Nocardioides</taxon>
    </lineage>
</organism>
<dbReference type="Gene3D" id="3.40.50.10330">
    <property type="entry name" value="Probable inorganic polyphosphate/atp-NAD kinase, domain 1"/>
    <property type="match status" value="1"/>
</dbReference>
<evidence type="ECO:0000256" key="4">
    <source>
        <dbReference type="ARBA" id="ARBA00022741"/>
    </source>
</evidence>
<evidence type="ECO:0000256" key="1">
    <source>
        <dbReference type="ARBA" id="ARBA00001946"/>
    </source>
</evidence>
<dbReference type="SUPFAM" id="SSF111331">
    <property type="entry name" value="NAD kinase/diacylglycerol kinase-like"/>
    <property type="match status" value="1"/>
</dbReference>
<dbReference type="RefSeq" id="WP_091112187.1">
    <property type="nucleotide sequence ID" value="NZ_BKAF01000032.1"/>
</dbReference>
<dbReference type="InterPro" id="IPR017438">
    <property type="entry name" value="ATP-NAD_kinase_N"/>
</dbReference>
<evidence type="ECO:0000256" key="3">
    <source>
        <dbReference type="ARBA" id="ARBA00022679"/>
    </source>
</evidence>
<dbReference type="InterPro" id="IPR050187">
    <property type="entry name" value="Lipid_Phosphate_FormReg"/>
</dbReference>
<dbReference type="OrthoDB" id="142078at2"/>
<dbReference type="Pfam" id="PF00781">
    <property type="entry name" value="DAGK_cat"/>
    <property type="match status" value="1"/>
</dbReference>
<dbReference type="GO" id="GO:0008654">
    <property type="term" value="P:phospholipid biosynthetic process"/>
    <property type="evidence" value="ECO:0007669"/>
    <property type="project" value="UniProtKB-KW"/>
</dbReference>
<evidence type="ECO:0000256" key="6">
    <source>
        <dbReference type="ARBA" id="ARBA00022840"/>
    </source>
</evidence>
<evidence type="ECO:0000256" key="8">
    <source>
        <dbReference type="ARBA" id="ARBA00023264"/>
    </source>
</evidence>
<dbReference type="PROSITE" id="PS50146">
    <property type="entry name" value="DAGK"/>
    <property type="match status" value="1"/>
</dbReference>
<dbReference type="GO" id="GO:0005886">
    <property type="term" value="C:plasma membrane"/>
    <property type="evidence" value="ECO:0007669"/>
    <property type="project" value="TreeGrafter"/>
</dbReference>
<keyword evidence="5 10" id="KW-0418">Kinase</keyword>
<sequence length="306" mass="31728">MNALHLRNFTLLVNPASGGGAAPDAVVPVAQQLREAGCRVDVTYSPGPKAMDALVGAAVDRGDVVVSVGGDGMLSSLAGAVSLRGGTLGLLPAGRGNDFARMLGVPDDPRDQARLLLEGVVRRVDLLSLTLGDAGPRRVAGSVYSGVDARAGEIVDTAHWLPKQLQYPYAALRALATYTPARYRVSVDGEVRHYDAANVVVANSSFYGKGMKIAPHATLDDGLLDIIVIEAAGKLDLMRSLPKVYDGRHVELDQVTVLTGRRVEISADARVPVPVGGDGEPLGVLPALSAAPAVVEILPGALAVIA</sequence>
<keyword evidence="7" id="KW-0443">Lipid metabolism</keyword>
<dbReference type="EMBL" id="FOQG01000006">
    <property type="protein sequence ID" value="SFI19778.1"/>
    <property type="molecule type" value="Genomic_DNA"/>
</dbReference>
<evidence type="ECO:0000313" key="11">
    <source>
        <dbReference type="Proteomes" id="UP000198649"/>
    </source>
</evidence>
<dbReference type="InterPro" id="IPR016064">
    <property type="entry name" value="NAD/diacylglycerol_kinase_sf"/>
</dbReference>
<dbReference type="Pfam" id="PF19279">
    <property type="entry name" value="YegS_C"/>
    <property type="match status" value="1"/>
</dbReference>
<reference evidence="10 11" key="1">
    <citation type="submission" date="2016-10" db="EMBL/GenBank/DDBJ databases">
        <authorList>
            <person name="de Groot N.N."/>
        </authorList>
    </citation>
    <scope>NUCLEOTIDE SEQUENCE [LARGE SCALE GENOMIC DNA]</scope>
    <source>
        <strain evidence="10 11">CGMCC 1.11156</strain>
    </source>
</reference>
<protein>
    <submittedName>
        <fullName evidence="10">Lipid kinase, YegS/Rv2252/BmrU family</fullName>
    </submittedName>
</protein>
<name>A0A1I3G8F1_9ACTN</name>
<evidence type="ECO:0000256" key="2">
    <source>
        <dbReference type="ARBA" id="ARBA00005983"/>
    </source>
</evidence>
<keyword evidence="3" id="KW-0808">Transferase</keyword>
<keyword evidence="7" id="KW-0444">Lipid biosynthesis</keyword>
<evidence type="ECO:0000313" key="10">
    <source>
        <dbReference type="EMBL" id="SFI19778.1"/>
    </source>
</evidence>
<dbReference type="SMART" id="SM00046">
    <property type="entry name" value="DAGKc"/>
    <property type="match status" value="1"/>
</dbReference>
<comment type="cofactor">
    <cofactor evidence="1">
        <name>Mg(2+)</name>
        <dbReference type="ChEBI" id="CHEBI:18420"/>
    </cofactor>
</comment>
<keyword evidence="6" id="KW-0067">ATP-binding</keyword>
<evidence type="ECO:0000259" key="9">
    <source>
        <dbReference type="PROSITE" id="PS50146"/>
    </source>
</evidence>
<gene>
    <name evidence="10" type="ORF">SAMN05216561_10625</name>
</gene>
<dbReference type="Proteomes" id="UP000198649">
    <property type="component" value="Unassembled WGS sequence"/>
</dbReference>
<dbReference type="GO" id="GO:0016301">
    <property type="term" value="F:kinase activity"/>
    <property type="evidence" value="ECO:0007669"/>
    <property type="project" value="UniProtKB-KW"/>
</dbReference>